<proteinExistence type="predicted"/>
<protein>
    <submittedName>
        <fullName evidence="1">Uncharacterized protein</fullName>
    </submittedName>
</protein>
<gene>
    <name evidence="1" type="ORF">DPEC_G00320060</name>
</gene>
<reference evidence="1" key="1">
    <citation type="submission" date="2021-05" db="EMBL/GenBank/DDBJ databases">
        <authorList>
            <person name="Pan Q."/>
            <person name="Jouanno E."/>
            <person name="Zahm M."/>
            <person name="Klopp C."/>
            <person name="Cabau C."/>
            <person name="Louis A."/>
            <person name="Berthelot C."/>
            <person name="Parey E."/>
            <person name="Roest Crollius H."/>
            <person name="Montfort J."/>
            <person name="Robinson-Rechavi M."/>
            <person name="Bouchez O."/>
            <person name="Lampietro C."/>
            <person name="Lopez Roques C."/>
            <person name="Donnadieu C."/>
            <person name="Postlethwait J."/>
            <person name="Bobe J."/>
            <person name="Dillon D."/>
            <person name="Chandos A."/>
            <person name="von Hippel F."/>
            <person name="Guiguen Y."/>
        </authorList>
    </citation>
    <scope>NUCLEOTIDE SEQUENCE</scope>
    <source>
        <strain evidence="1">YG-Jan2019</strain>
    </source>
</reference>
<keyword evidence="2" id="KW-1185">Reference proteome</keyword>
<comment type="caution">
    <text evidence="1">The sequence shown here is derived from an EMBL/GenBank/DDBJ whole genome shotgun (WGS) entry which is preliminary data.</text>
</comment>
<evidence type="ECO:0000313" key="2">
    <source>
        <dbReference type="Proteomes" id="UP001157502"/>
    </source>
</evidence>
<dbReference type="Proteomes" id="UP001157502">
    <property type="component" value="Chromosome 31"/>
</dbReference>
<sequence>MNTGWWSSGRVRGQRPGCPGRGTLASARAGRIQPLAAAVRKAHSRTLGPALKPSSVGPLSPRAGPRSVSHGNLVGSTKDRQGQHSAPAAQGLTPKVGGRRITGPHNAARLLIVDAEAGAGERTEASDWPDHRSR</sequence>
<dbReference type="EMBL" id="CM055758">
    <property type="protein sequence ID" value="KAJ7988094.1"/>
    <property type="molecule type" value="Genomic_DNA"/>
</dbReference>
<name>A0ACC2F9V3_DALPE</name>
<evidence type="ECO:0000313" key="1">
    <source>
        <dbReference type="EMBL" id="KAJ7988094.1"/>
    </source>
</evidence>
<accession>A0ACC2F9V3</accession>
<organism evidence="1 2">
    <name type="scientific">Dallia pectoralis</name>
    <name type="common">Alaska blackfish</name>
    <dbReference type="NCBI Taxonomy" id="75939"/>
    <lineage>
        <taxon>Eukaryota</taxon>
        <taxon>Metazoa</taxon>
        <taxon>Chordata</taxon>
        <taxon>Craniata</taxon>
        <taxon>Vertebrata</taxon>
        <taxon>Euteleostomi</taxon>
        <taxon>Actinopterygii</taxon>
        <taxon>Neopterygii</taxon>
        <taxon>Teleostei</taxon>
        <taxon>Protacanthopterygii</taxon>
        <taxon>Esociformes</taxon>
        <taxon>Umbridae</taxon>
        <taxon>Dallia</taxon>
    </lineage>
</organism>